<sequence>MTPLAFSDVAVPELEFMRGRVVAFFGDSVDRFALVHICDFFGGEVETVWRDHPLMPALPQGREHAPEGYRSHRNTTDWPASEMGVPHICRLARYDFHLVNVFQFGLFPEDEPLTRHHHFLPPGDFEGRFNTFVVPLLDNLAARRRAERDAALAAADDPSAALDVDTSYPISAAPDLFVTTPTFWNLMRYPQELPLPEGEWTRNLGMWAPPTRERQDWWERRVQEVLVHIGKAWGGAKGTTKLVWRRLHTVYGENRWPVAKVKAQDDVAVEVIRLLQQESVAAETRSGWARWIKEVVPTLGPTWDTNRTRDEVQSLGLARRVKVLEWGKVFDGQQFHGSKDGVHPNPLPGNWVYSNMWLDALRRHINSQG</sequence>
<keyword evidence="2" id="KW-1185">Reference proteome</keyword>
<evidence type="ECO:0000313" key="1">
    <source>
        <dbReference type="EMBL" id="TNY20386.1"/>
    </source>
</evidence>
<evidence type="ECO:0000313" key="2">
    <source>
        <dbReference type="Proteomes" id="UP000311382"/>
    </source>
</evidence>
<protein>
    <submittedName>
        <fullName evidence="1">Uncharacterized protein</fullName>
    </submittedName>
</protein>
<gene>
    <name evidence="1" type="ORF">DMC30DRAFT_254943</name>
</gene>
<comment type="caution">
    <text evidence="1">The sequence shown here is derived from an EMBL/GenBank/DDBJ whole genome shotgun (WGS) entry which is preliminary data.</text>
</comment>
<dbReference type="AlphaFoldDB" id="A0A5C5FVW3"/>
<dbReference type="OrthoDB" id="2528562at2759"/>
<dbReference type="EMBL" id="SOZI01000068">
    <property type="protein sequence ID" value="TNY20386.1"/>
    <property type="molecule type" value="Genomic_DNA"/>
</dbReference>
<organism evidence="1 2">
    <name type="scientific">Rhodotorula diobovata</name>
    <dbReference type="NCBI Taxonomy" id="5288"/>
    <lineage>
        <taxon>Eukaryota</taxon>
        <taxon>Fungi</taxon>
        <taxon>Dikarya</taxon>
        <taxon>Basidiomycota</taxon>
        <taxon>Pucciniomycotina</taxon>
        <taxon>Microbotryomycetes</taxon>
        <taxon>Sporidiobolales</taxon>
        <taxon>Sporidiobolaceae</taxon>
        <taxon>Rhodotorula</taxon>
    </lineage>
</organism>
<dbReference type="Proteomes" id="UP000311382">
    <property type="component" value="Unassembled WGS sequence"/>
</dbReference>
<reference evidence="1 2" key="1">
    <citation type="submission" date="2019-03" db="EMBL/GenBank/DDBJ databases">
        <title>Rhodosporidium diobovatum UCD-FST 08-225 genome sequencing, assembly, and annotation.</title>
        <authorList>
            <person name="Fakankun I.U."/>
            <person name="Fristensky B."/>
            <person name="Levin D.B."/>
        </authorList>
    </citation>
    <scope>NUCLEOTIDE SEQUENCE [LARGE SCALE GENOMIC DNA]</scope>
    <source>
        <strain evidence="1 2">UCD-FST 08-225</strain>
    </source>
</reference>
<proteinExistence type="predicted"/>
<name>A0A5C5FVW3_9BASI</name>
<accession>A0A5C5FVW3</accession>